<dbReference type="Gene3D" id="3.30.830.10">
    <property type="entry name" value="Metalloenzyme, LuxS/M16 peptidase-like"/>
    <property type="match status" value="1"/>
</dbReference>
<name>A0A2P6SC96_ROSCH</name>
<dbReference type="AlphaFoldDB" id="A0A2P6SC96"/>
<evidence type="ECO:0000313" key="2">
    <source>
        <dbReference type="Proteomes" id="UP000238479"/>
    </source>
</evidence>
<evidence type="ECO:0000313" key="1">
    <source>
        <dbReference type="EMBL" id="PRQ56277.1"/>
    </source>
</evidence>
<dbReference type="Gramene" id="PRQ56277">
    <property type="protein sequence ID" value="PRQ56277"/>
    <property type="gene ID" value="RchiOBHm_Chr1g0334011"/>
</dbReference>
<gene>
    <name evidence="1" type="ORF">RchiOBHm_Chr1g0334011</name>
</gene>
<proteinExistence type="predicted"/>
<dbReference type="STRING" id="74649.A0A2P6SC96"/>
<dbReference type="EMBL" id="PDCK01000039">
    <property type="protein sequence ID" value="PRQ56277.1"/>
    <property type="molecule type" value="Genomic_DNA"/>
</dbReference>
<reference evidence="1 2" key="1">
    <citation type="journal article" date="2018" name="Nat. Genet.">
        <title>The Rosa genome provides new insights in the design of modern roses.</title>
        <authorList>
            <person name="Bendahmane M."/>
        </authorList>
    </citation>
    <scope>NUCLEOTIDE SEQUENCE [LARGE SCALE GENOMIC DNA]</scope>
    <source>
        <strain evidence="2">cv. Old Blush</strain>
    </source>
</reference>
<organism evidence="1 2">
    <name type="scientific">Rosa chinensis</name>
    <name type="common">China rose</name>
    <dbReference type="NCBI Taxonomy" id="74649"/>
    <lineage>
        <taxon>Eukaryota</taxon>
        <taxon>Viridiplantae</taxon>
        <taxon>Streptophyta</taxon>
        <taxon>Embryophyta</taxon>
        <taxon>Tracheophyta</taxon>
        <taxon>Spermatophyta</taxon>
        <taxon>Magnoliopsida</taxon>
        <taxon>eudicotyledons</taxon>
        <taxon>Gunneridae</taxon>
        <taxon>Pentapetalae</taxon>
        <taxon>rosids</taxon>
        <taxon>fabids</taxon>
        <taxon>Rosales</taxon>
        <taxon>Rosaceae</taxon>
        <taxon>Rosoideae</taxon>
        <taxon>Rosoideae incertae sedis</taxon>
        <taxon>Rosa</taxon>
    </lineage>
</organism>
<protein>
    <submittedName>
        <fullName evidence="1">Uncharacterized protein</fullName>
    </submittedName>
</protein>
<accession>A0A2P6SC96</accession>
<dbReference type="Proteomes" id="UP000238479">
    <property type="component" value="Chromosome 1"/>
</dbReference>
<sequence>MLICKYMSDYTKQEAERLRSIQKDDVMNWYKTNLQQSSPKCRRLTCNSCLGMQNRLEIC</sequence>
<keyword evidence="2" id="KW-1185">Reference proteome</keyword>
<comment type="caution">
    <text evidence="1">The sequence shown here is derived from an EMBL/GenBank/DDBJ whole genome shotgun (WGS) entry which is preliminary data.</text>
</comment>